<comment type="caution">
    <text evidence="1">The sequence shown here is derived from an EMBL/GenBank/DDBJ whole genome shotgun (WGS) entry which is preliminary data.</text>
</comment>
<evidence type="ECO:0000313" key="2">
    <source>
        <dbReference type="Proteomes" id="UP000658720"/>
    </source>
</evidence>
<dbReference type="RefSeq" id="WP_194019451.1">
    <property type="nucleotide sequence ID" value="NZ_JADEVV010000016.1"/>
</dbReference>
<keyword evidence="2" id="KW-1185">Reference proteome</keyword>
<dbReference type="EMBL" id="JADEVV010000016">
    <property type="protein sequence ID" value="MBE9253677.1"/>
    <property type="molecule type" value="Genomic_DNA"/>
</dbReference>
<accession>A0ABR9VQS7</accession>
<sequence length="177" mass="19695">MASCFQSLYRTWGKIFTVAVLSLGLWLAWATFWPGATPALVRQTTEKPGQTLTQSRQSLRDQEGNTWQVVLFKRVKATGETETNLRLVGFPGVISFRHPAPLVVQDNDGNTVNLTDLLAAESPGENVGQFLVTADFAKLEMNGIWALDLPLKEGNQQIKVPYFVLQEWQGLLTKSSE</sequence>
<protein>
    <submittedName>
        <fullName evidence="1">DUF3122 domain-containing protein</fullName>
    </submittedName>
</protein>
<gene>
    <name evidence="1" type="ORF">IQ217_07390</name>
</gene>
<reference evidence="1 2" key="1">
    <citation type="submission" date="2020-10" db="EMBL/GenBank/DDBJ databases">
        <authorList>
            <person name="Castelo-Branco R."/>
            <person name="Eusebio N."/>
            <person name="Adriana R."/>
            <person name="Vieira A."/>
            <person name="Brugerolle De Fraissinette N."/>
            <person name="Rezende De Castro R."/>
            <person name="Schneider M.P."/>
            <person name="Vasconcelos V."/>
            <person name="Leao P.N."/>
        </authorList>
    </citation>
    <scope>NUCLEOTIDE SEQUENCE [LARGE SCALE GENOMIC DNA]</scope>
    <source>
        <strain evidence="1 2">LEGE 00031</strain>
    </source>
</reference>
<dbReference type="Pfam" id="PF11320">
    <property type="entry name" value="DUF3122"/>
    <property type="match status" value="1"/>
</dbReference>
<name>A0ABR9VQS7_9SYNC</name>
<dbReference type="InterPro" id="IPR021469">
    <property type="entry name" value="DUF3122"/>
</dbReference>
<organism evidence="1 2">
    <name type="scientific">Synechocystis salina LEGE 00031</name>
    <dbReference type="NCBI Taxonomy" id="1828736"/>
    <lineage>
        <taxon>Bacteria</taxon>
        <taxon>Bacillati</taxon>
        <taxon>Cyanobacteriota</taxon>
        <taxon>Cyanophyceae</taxon>
        <taxon>Synechococcales</taxon>
        <taxon>Merismopediaceae</taxon>
        <taxon>Synechocystis</taxon>
    </lineage>
</organism>
<dbReference type="Proteomes" id="UP000658720">
    <property type="component" value="Unassembled WGS sequence"/>
</dbReference>
<proteinExistence type="predicted"/>
<evidence type="ECO:0000313" key="1">
    <source>
        <dbReference type="EMBL" id="MBE9253677.1"/>
    </source>
</evidence>